<protein>
    <recommendedName>
        <fullName evidence="6">Restriction endonuclease type IV Mrr domain-containing protein</fullName>
    </recommendedName>
</protein>
<evidence type="ECO:0000313" key="4">
    <source>
        <dbReference type="EMBL" id="POY75875.1"/>
    </source>
</evidence>
<dbReference type="EMBL" id="PJQD01000009">
    <property type="protein sequence ID" value="POY75875.1"/>
    <property type="molecule type" value="Genomic_DNA"/>
</dbReference>
<keyword evidence="2" id="KW-0496">Mitochondrion</keyword>
<evidence type="ECO:0000256" key="3">
    <source>
        <dbReference type="SAM" id="MobiDB-lite"/>
    </source>
</evidence>
<proteinExistence type="predicted"/>
<gene>
    <name evidence="4" type="ORF">BMF94_0957</name>
</gene>
<comment type="caution">
    <text evidence="4">The sequence shown here is derived from an EMBL/GenBank/DDBJ whole genome shotgun (WGS) entry which is preliminary data.</text>
</comment>
<name>A0A2S5BGI5_9BASI</name>
<organism evidence="4 5">
    <name type="scientific">Rhodotorula taiwanensis</name>
    <dbReference type="NCBI Taxonomy" id="741276"/>
    <lineage>
        <taxon>Eukaryota</taxon>
        <taxon>Fungi</taxon>
        <taxon>Dikarya</taxon>
        <taxon>Basidiomycota</taxon>
        <taxon>Pucciniomycotina</taxon>
        <taxon>Microbotryomycetes</taxon>
        <taxon>Sporidiobolales</taxon>
        <taxon>Sporidiobolaceae</taxon>
        <taxon>Rhodotorula</taxon>
    </lineage>
</organism>
<sequence>MTTRATTARRSATTALRASARSPLPSIAAVRPSTTALGTAYELATSRTLARLPFSIARLVNVGGAGDGGVDLRGRWTWSVDPTAPPPRGLLHLPNGAAPSATESARGQEGQGRTTWDVLVQCKAEKSAVGPSPVRELEGSVLAELARTRRRSPTLSIVSNSGQSDGPAPHLIGILVAMNGFSAAALAHAQTSTIPLVMVHLAVGDVAEMVRARGKHGALLLRSASINKALRNLVTSAFP</sequence>
<dbReference type="PANTHER" id="PTHR28133">
    <property type="entry name" value="REQUIRED FOR RESPIRATORY GROWTH PROTEIN 7, MITOCHONDRIAL"/>
    <property type="match status" value="1"/>
</dbReference>
<evidence type="ECO:0008006" key="6">
    <source>
        <dbReference type="Google" id="ProtNLM"/>
    </source>
</evidence>
<dbReference type="Pfam" id="PF10356">
    <property type="entry name" value="RRG7"/>
    <property type="match status" value="1"/>
</dbReference>
<evidence type="ECO:0000256" key="1">
    <source>
        <dbReference type="ARBA" id="ARBA00004173"/>
    </source>
</evidence>
<dbReference type="PANTHER" id="PTHR28133:SF1">
    <property type="entry name" value="REQUIRED FOR RESPIRATORY GROWTH PROTEIN 7, MITOCHONDRIAL"/>
    <property type="match status" value="1"/>
</dbReference>
<dbReference type="InterPro" id="IPR018828">
    <property type="entry name" value="RRG7"/>
</dbReference>
<evidence type="ECO:0000313" key="5">
    <source>
        <dbReference type="Proteomes" id="UP000237144"/>
    </source>
</evidence>
<evidence type="ECO:0000256" key="2">
    <source>
        <dbReference type="ARBA" id="ARBA00023128"/>
    </source>
</evidence>
<accession>A0A2S5BGI5</accession>
<keyword evidence="5" id="KW-1185">Reference proteome</keyword>
<feature type="region of interest" description="Disordered" evidence="3">
    <location>
        <begin position="1"/>
        <end position="20"/>
    </location>
</feature>
<reference evidence="4 5" key="1">
    <citation type="journal article" date="2018" name="Front. Microbiol.">
        <title>Prospects for Fungal Bioremediation of Acidic Radioactive Waste Sites: Characterization and Genome Sequence of Rhodotorula taiwanensis MD1149.</title>
        <authorList>
            <person name="Tkavc R."/>
            <person name="Matrosova V.Y."/>
            <person name="Grichenko O.E."/>
            <person name="Gostincar C."/>
            <person name="Volpe R.P."/>
            <person name="Klimenkova P."/>
            <person name="Gaidamakova E.K."/>
            <person name="Zhou C.E."/>
            <person name="Stewart B.J."/>
            <person name="Lyman M.G."/>
            <person name="Malfatti S.A."/>
            <person name="Rubinfeld B."/>
            <person name="Courtot M."/>
            <person name="Singh J."/>
            <person name="Dalgard C.L."/>
            <person name="Hamilton T."/>
            <person name="Frey K.G."/>
            <person name="Gunde-Cimerman N."/>
            <person name="Dugan L."/>
            <person name="Daly M.J."/>
        </authorList>
    </citation>
    <scope>NUCLEOTIDE SEQUENCE [LARGE SCALE GENOMIC DNA]</scope>
    <source>
        <strain evidence="4 5">MD1149</strain>
    </source>
</reference>
<dbReference type="AlphaFoldDB" id="A0A2S5BGI5"/>
<comment type="subcellular location">
    <subcellularLocation>
        <location evidence="1">Mitochondrion</location>
    </subcellularLocation>
</comment>
<dbReference type="GO" id="GO:0005739">
    <property type="term" value="C:mitochondrion"/>
    <property type="evidence" value="ECO:0007669"/>
    <property type="project" value="UniProtKB-SubCell"/>
</dbReference>
<dbReference type="Proteomes" id="UP000237144">
    <property type="component" value="Unassembled WGS sequence"/>
</dbReference>
<dbReference type="OrthoDB" id="20734at2759"/>